<evidence type="ECO:0000259" key="7">
    <source>
        <dbReference type="PROSITE" id="PS51900"/>
    </source>
</evidence>
<dbReference type="Proteomes" id="UP000634139">
    <property type="component" value="Unassembled WGS sequence"/>
</dbReference>
<dbReference type="InterPro" id="IPR050090">
    <property type="entry name" value="Tyrosine_recombinase_XerCD"/>
</dbReference>
<accession>A0A918VDR0</accession>
<evidence type="ECO:0000256" key="4">
    <source>
        <dbReference type="ARBA" id="ARBA00023172"/>
    </source>
</evidence>
<keyword evidence="3 5" id="KW-0238">DNA-binding</keyword>
<evidence type="ECO:0000313" key="8">
    <source>
        <dbReference type="EMBL" id="GGZ90597.1"/>
    </source>
</evidence>
<evidence type="ECO:0000259" key="6">
    <source>
        <dbReference type="PROSITE" id="PS51898"/>
    </source>
</evidence>
<dbReference type="PANTHER" id="PTHR30349:SF41">
    <property type="entry name" value="INTEGRASE_RECOMBINASE PROTEIN MJ0367-RELATED"/>
    <property type="match status" value="1"/>
</dbReference>
<dbReference type="PROSITE" id="PS51900">
    <property type="entry name" value="CB"/>
    <property type="match status" value="1"/>
</dbReference>
<keyword evidence="4" id="KW-0233">DNA recombination</keyword>
<comment type="caution">
    <text evidence="8">The sequence shown here is derived from an EMBL/GenBank/DDBJ whole genome shotgun (WGS) entry which is preliminary data.</text>
</comment>
<dbReference type="InterPro" id="IPR002104">
    <property type="entry name" value="Integrase_catalytic"/>
</dbReference>
<name>A0A918VDR0_9SPHN</name>
<dbReference type="EMBL" id="BMZD01000002">
    <property type="protein sequence ID" value="GGZ90597.1"/>
    <property type="molecule type" value="Genomic_DNA"/>
</dbReference>
<dbReference type="GO" id="GO:0003677">
    <property type="term" value="F:DNA binding"/>
    <property type="evidence" value="ECO:0007669"/>
    <property type="project" value="UniProtKB-UniRule"/>
</dbReference>
<dbReference type="InterPro" id="IPR010998">
    <property type="entry name" value="Integrase_recombinase_N"/>
</dbReference>
<dbReference type="Gene3D" id="1.10.150.130">
    <property type="match status" value="1"/>
</dbReference>
<gene>
    <name evidence="8" type="ORF">GCM10011617_06950</name>
</gene>
<evidence type="ECO:0000313" key="9">
    <source>
        <dbReference type="Proteomes" id="UP000634139"/>
    </source>
</evidence>
<keyword evidence="9" id="KW-1185">Reference proteome</keyword>
<evidence type="ECO:0000256" key="3">
    <source>
        <dbReference type="ARBA" id="ARBA00023125"/>
    </source>
</evidence>
<comment type="similarity">
    <text evidence="1">Belongs to the 'phage' integrase family.</text>
</comment>
<keyword evidence="2" id="KW-0229">DNA integration</keyword>
<evidence type="ECO:0000256" key="2">
    <source>
        <dbReference type="ARBA" id="ARBA00022908"/>
    </source>
</evidence>
<sequence>MAEATIAARDLFYKYRYMEQHGLPTLTKSFKTVALWAMDRMREETANGVGKKSFRDYEIVINRYLIPYFDTMPIQSVRYEELLKFGAWRREKMGREPKNSTLNTHNSALNRVFDEAVVRGLLARKDVPVLMNKGRNGQRRPDFTQGEYKTMLDSFPAWIEQGRVGKSRQMRELLFDYVVMLANTGMRHGTETQNLCWRHVTVFEETGRRYVELSVSGKTGRRDLICREGTIEVLQRIQARCADIAVMRFDALLAAKLDLPVFRLDDGTVSLNLRQTFKAFLTDLGLLECPRTGQQRTLYSLRHTYATLALLNDGMDVHTLARQMGTSIAMIEKHYSHLTPRLRKDVLAGTRS</sequence>
<feature type="domain" description="Core-binding (CB)" evidence="7">
    <location>
        <begin position="36"/>
        <end position="117"/>
    </location>
</feature>
<proteinExistence type="inferred from homology"/>
<evidence type="ECO:0000256" key="1">
    <source>
        <dbReference type="ARBA" id="ARBA00008857"/>
    </source>
</evidence>
<dbReference type="InterPro" id="IPR044068">
    <property type="entry name" value="CB"/>
</dbReference>
<dbReference type="AlphaFoldDB" id="A0A918VDR0"/>
<dbReference type="InterPro" id="IPR011010">
    <property type="entry name" value="DNA_brk_join_enz"/>
</dbReference>
<dbReference type="PANTHER" id="PTHR30349">
    <property type="entry name" value="PHAGE INTEGRASE-RELATED"/>
    <property type="match status" value="1"/>
</dbReference>
<reference evidence="8" key="2">
    <citation type="submission" date="2020-09" db="EMBL/GenBank/DDBJ databases">
        <authorList>
            <person name="Sun Q."/>
            <person name="Kim S."/>
        </authorList>
    </citation>
    <scope>NUCLEOTIDE SEQUENCE</scope>
    <source>
        <strain evidence="8">KCTC 32422</strain>
    </source>
</reference>
<dbReference type="GO" id="GO:0015074">
    <property type="term" value="P:DNA integration"/>
    <property type="evidence" value="ECO:0007669"/>
    <property type="project" value="UniProtKB-KW"/>
</dbReference>
<dbReference type="SUPFAM" id="SSF56349">
    <property type="entry name" value="DNA breaking-rejoining enzymes"/>
    <property type="match status" value="1"/>
</dbReference>
<dbReference type="PROSITE" id="PS51898">
    <property type="entry name" value="TYR_RECOMBINASE"/>
    <property type="match status" value="1"/>
</dbReference>
<dbReference type="Gene3D" id="1.10.443.10">
    <property type="entry name" value="Intergrase catalytic core"/>
    <property type="match status" value="1"/>
</dbReference>
<evidence type="ECO:0000256" key="5">
    <source>
        <dbReference type="PROSITE-ProRule" id="PRU01248"/>
    </source>
</evidence>
<protein>
    <submittedName>
        <fullName evidence="8">Site-specific recombinase phage integrase family protein</fullName>
    </submittedName>
</protein>
<organism evidence="8 9">
    <name type="scientific">Novosphingobium arvoryzae</name>
    <dbReference type="NCBI Taxonomy" id="1256514"/>
    <lineage>
        <taxon>Bacteria</taxon>
        <taxon>Pseudomonadati</taxon>
        <taxon>Pseudomonadota</taxon>
        <taxon>Alphaproteobacteria</taxon>
        <taxon>Sphingomonadales</taxon>
        <taxon>Sphingomonadaceae</taxon>
        <taxon>Novosphingobium</taxon>
    </lineage>
</organism>
<dbReference type="InterPro" id="IPR013762">
    <property type="entry name" value="Integrase-like_cat_sf"/>
</dbReference>
<dbReference type="GO" id="GO:0006310">
    <property type="term" value="P:DNA recombination"/>
    <property type="evidence" value="ECO:0007669"/>
    <property type="project" value="UniProtKB-KW"/>
</dbReference>
<reference evidence="8" key="1">
    <citation type="journal article" date="2014" name="Int. J. Syst. Evol. Microbiol.">
        <title>Complete genome sequence of Corynebacterium casei LMG S-19264T (=DSM 44701T), isolated from a smear-ripened cheese.</title>
        <authorList>
            <consortium name="US DOE Joint Genome Institute (JGI-PGF)"/>
            <person name="Walter F."/>
            <person name="Albersmeier A."/>
            <person name="Kalinowski J."/>
            <person name="Ruckert C."/>
        </authorList>
    </citation>
    <scope>NUCLEOTIDE SEQUENCE</scope>
    <source>
        <strain evidence="8">KCTC 32422</strain>
    </source>
</reference>
<feature type="domain" description="Tyr recombinase" evidence="6">
    <location>
        <begin position="154"/>
        <end position="348"/>
    </location>
</feature>